<dbReference type="Gene3D" id="1.20.1270.180">
    <property type="match status" value="1"/>
</dbReference>
<protein>
    <submittedName>
        <fullName evidence="2">DUF1311 domain-containing protein</fullName>
    </submittedName>
</protein>
<gene>
    <name evidence="2" type="ORF">IV417_00590</name>
</gene>
<dbReference type="AlphaFoldDB" id="A0AAP2CK13"/>
<evidence type="ECO:0000313" key="3">
    <source>
        <dbReference type="Proteomes" id="UP001315686"/>
    </source>
</evidence>
<proteinExistence type="predicted"/>
<evidence type="ECO:0000313" key="2">
    <source>
        <dbReference type="EMBL" id="MBT0955867.1"/>
    </source>
</evidence>
<sequence length="109" mass="12603">MPQQHMNYCAAEEFKALDKTLNAVWKRAKAQVAEADKYNQRRDGQTESQVLLESQRAWIKYRDLTCDIDAYQVRGGSLEPLLRSTCMSDLTERRTRFLAYIAEGEPGEQ</sequence>
<dbReference type="EMBL" id="JADQAZ010000001">
    <property type="protein sequence ID" value="MBT0955867.1"/>
    <property type="molecule type" value="Genomic_DNA"/>
</dbReference>
<dbReference type="PANTHER" id="PTHR39176:SF1">
    <property type="entry name" value="PERIPLASMIC PROTEIN"/>
    <property type="match status" value="1"/>
</dbReference>
<feature type="domain" description="Lysozyme inhibitor LprI-like N-terminal" evidence="1">
    <location>
        <begin position="3"/>
        <end position="98"/>
    </location>
</feature>
<evidence type="ECO:0000259" key="1">
    <source>
        <dbReference type="Pfam" id="PF07007"/>
    </source>
</evidence>
<comment type="caution">
    <text evidence="2">The sequence shown here is derived from an EMBL/GenBank/DDBJ whole genome shotgun (WGS) entry which is preliminary data.</text>
</comment>
<dbReference type="RefSeq" id="WP_327792086.1">
    <property type="nucleotide sequence ID" value="NZ_JADQAZ010000001.1"/>
</dbReference>
<dbReference type="Proteomes" id="UP001315686">
    <property type="component" value="Unassembled WGS sequence"/>
</dbReference>
<keyword evidence="3" id="KW-1185">Reference proteome</keyword>
<dbReference type="InterPro" id="IPR009739">
    <property type="entry name" value="LprI-like_N"/>
</dbReference>
<name>A0AAP2CK13_9RHOB</name>
<reference evidence="2 3" key="1">
    <citation type="journal article" date="2021" name="Arch. Microbiol.">
        <title>Harenicola maris gen. nov., sp. nov. isolated from the Sea of Japan shallow sediments.</title>
        <authorList>
            <person name="Romanenko L.A."/>
            <person name="Kurilenko V.V."/>
            <person name="Chernysheva N.Y."/>
            <person name="Tekutyeva L.A."/>
            <person name="Velansky P.V."/>
            <person name="Svetashev V.I."/>
            <person name="Isaeva M.P."/>
        </authorList>
    </citation>
    <scope>NUCLEOTIDE SEQUENCE [LARGE SCALE GENOMIC DNA]</scope>
    <source>
        <strain evidence="2 3">KMM 3653</strain>
    </source>
</reference>
<dbReference type="Pfam" id="PF07007">
    <property type="entry name" value="LprI"/>
    <property type="match status" value="1"/>
</dbReference>
<accession>A0AAP2CK13</accession>
<dbReference type="PANTHER" id="PTHR39176">
    <property type="entry name" value="PERIPLASMIC PROTEIN-RELATED"/>
    <property type="match status" value="1"/>
</dbReference>
<organism evidence="2 3">
    <name type="scientific">Harenicola maris</name>
    <dbReference type="NCBI Taxonomy" id="2841044"/>
    <lineage>
        <taxon>Bacteria</taxon>
        <taxon>Pseudomonadati</taxon>
        <taxon>Pseudomonadota</taxon>
        <taxon>Alphaproteobacteria</taxon>
        <taxon>Rhodobacterales</taxon>
        <taxon>Paracoccaceae</taxon>
        <taxon>Harenicola</taxon>
    </lineage>
</organism>